<dbReference type="Pfam" id="PF00011">
    <property type="entry name" value="HSP20"/>
    <property type="match status" value="1"/>
</dbReference>
<protein>
    <submittedName>
        <fullName evidence="4">HSP20 family protein</fullName>
    </submittedName>
</protein>
<dbReference type="InterPro" id="IPR008978">
    <property type="entry name" value="HSP20-like_chaperone"/>
</dbReference>
<dbReference type="Gene3D" id="2.60.40.790">
    <property type="match status" value="1"/>
</dbReference>
<dbReference type="Proteomes" id="UP000316167">
    <property type="component" value="Unassembled WGS sequence"/>
</dbReference>
<gene>
    <name evidence="4" type="ORF">IQ13_3678</name>
</gene>
<dbReference type="AlphaFoldDB" id="A0A562SD71"/>
<evidence type="ECO:0000256" key="1">
    <source>
        <dbReference type="PROSITE-ProRule" id="PRU00285"/>
    </source>
</evidence>
<dbReference type="RefSeq" id="WP_144888047.1">
    <property type="nucleotide sequence ID" value="NZ_VLLE01000006.1"/>
</dbReference>
<dbReference type="OrthoDB" id="668901at2"/>
<dbReference type="PANTHER" id="PTHR11527">
    <property type="entry name" value="HEAT-SHOCK PROTEIN 20 FAMILY MEMBER"/>
    <property type="match status" value="1"/>
</dbReference>
<evidence type="ECO:0000256" key="2">
    <source>
        <dbReference type="RuleBase" id="RU003616"/>
    </source>
</evidence>
<reference evidence="4 5" key="1">
    <citation type="journal article" date="2015" name="Stand. Genomic Sci.">
        <title>Genomic Encyclopedia of Bacterial and Archaeal Type Strains, Phase III: the genomes of soil and plant-associated and newly described type strains.</title>
        <authorList>
            <person name="Whitman W.B."/>
            <person name="Woyke T."/>
            <person name="Klenk H.P."/>
            <person name="Zhou Y."/>
            <person name="Lilburn T.G."/>
            <person name="Beck B.J."/>
            <person name="De Vos P."/>
            <person name="Vandamme P."/>
            <person name="Eisen J.A."/>
            <person name="Garrity G."/>
            <person name="Hugenholtz P."/>
            <person name="Kyrpides N.C."/>
        </authorList>
    </citation>
    <scope>NUCLEOTIDE SEQUENCE [LARGE SCALE GENOMIC DNA]</scope>
    <source>
        <strain evidence="4 5">CGMCC 1.7271</strain>
    </source>
</reference>
<dbReference type="InterPro" id="IPR002068">
    <property type="entry name" value="A-crystallin/Hsp20_dom"/>
</dbReference>
<comment type="caution">
    <text evidence="4">The sequence shown here is derived from an EMBL/GenBank/DDBJ whole genome shotgun (WGS) entry which is preliminary data.</text>
</comment>
<sequence>MEYYAPKQEVHYCYPGEYKLLPDLELLSDELRKHREGIVLQPLINMKEDETAVVIDAAVPGARREHFLIEAEDHVLSIALLMKCTAEEEQDNHFQLHEFNYACFNRQVVLPPNANPELAVASYNNGMLHVYLPKEKESAPKQKLRIVLY</sequence>
<evidence type="ECO:0000313" key="4">
    <source>
        <dbReference type="EMBL" id="TWI79275.1"/>
    </source>
</evidence>
<accession>A0A562SD71</accession>
<feature type="domain" description="SHSP" evidence="3">
    <location>
        <begin position="34"/>
        <end position="149"/>
    </location>
</feature>
<keyword evidence="5" id="KW-1185">Reference proteome</keyword>
<evidence type="ECO:0000259" key="3">
    <source>
        <dbReference type="PROSITE" id="PS01031"/>
    </source>
</evidence>
<dbReference type="SUPFAM" id="SSF49764">
    <property type="entry name" value="HSP20-like chaperones"/>
    <property type="match status" value="1"/>
</dbReference>
<proteinExistence type="inferred from homology"/>
<dbReference type="EMBL" id="VLLE01000006">
    <property type="protein sequence ID" value="TWI79275.1"/>
    <property type="molecule type" value="Genomic_DNA"/>
</dbReference>
<comment type="similarity">
    <text evidence="1 2">Belongs to the small heat shock protein (HSP20) family.</text>
</comment>
<dbReference type="CDD" id="cd06464">
    <property type="entry name" value="ACD_sHsps-like"/>
    <property type="match status" value="1"/>
</dbReference>
<evidence type="ECO:0000313" key="5">
    <source>
        <dbReference type="Proteomes" id="UP000316167"/>
    </source>
</evidence>
<name>A0A562SD71_9BACT</name>
<dbReference type="InterPro" id="IPR031107">
    <property type="entry name" value="Small_HSP"/>
</dbReference>
<organism evidence="4 5">
    <name type="scientific">Lacibacter cauensis</name>
    <dbReference type="NCBI Taxonomy" id="510947"/>
    <lineage>
        <taxon>Bacteria</taxon>
        <taxon>Pseudomonadati</taxon>
        <taxon>Bacteroidota</taxon>
        <taxon>Chitinophagia</taxon>
        <taxon>Chitinophagales</taxon>
        <taxon>Chitinophagaceae</taxon>
        <taxon>Lacibacter</taxon>
    </lineage>
</organism>
<dbReference type="PROSITE" id="PS01031">
    <property type="entry name" value="SHSP"/>
    <property type="match status" value="1"/>
</dbReference>